<gene>
    <name evidence="1" type="ORF">MM415A00229_0025</name>
</gene>
<sequence>METTEERVKQVYGILNSNQVQGIGSYEEFRESLLKPQNRLQVHSILSGLGTQGLPENPEEFAEQIKLTRTLPAEIAASVSGIPSAIGSMYENTARTFGDVGVGFLGAPLEDLGKSLQKIGTPYTPSRTDWVSQAITAATGQMPVSILSPLPAAITGAIVGGPPGAAAGMAVGAFGLYGADEYQSFLDDYTNNIKATHPEVKEEQLLRFKNDPEVQKYAILSGLSEGAFEAVSDFLQLKMFGAGIKVAKSEVRNLVKQGASKWARTTLYAKEFGKAFPREALESAAVEIPTEMATAAVETALRQQAGIPTSMTPGEAAVSVIPSVAGMSMGFAGLRAGGHVSAIRARDRSQAAIPEVRKQEFPTSNIVLTGDEIYDQGEVVVYGDKQSARVVDNTDPRVLTVKDLGSIEETKVDRTKIRRPDFNVVTPETFKQIMMAEGHTEETTNGFIQVLSTMAAKHGTTFAESLQKTVGDKAQALTTEIGGEFVPKKKAERKKAGEIKITQASIAQKGKIHKSKDALGFSVDEYGLIKTAITGKTSAKDFTNIDAGRVIGYLESLGEKKPDDLQASLRVWSEKIKEQPSGLYQIGDSYKELRESLERPIYTTLVSGELRSTIVGDTPVSFLHREAEKVDDSFYATSKLTGVEGHDAWLSALEQSNKLIADIKKASDDDQINLSELLWQMEGMGYIPHMFLASLEDKYHRRITLDNLAWQVKLHKMTVPTAAILSELLKTKGLWKLEGANVRPTWLGRKEAEGRYIGRPYNNTQYSIELNPILYRYKNAFEIVLHEIGHYYWFNFLPQEIKDKYNSWHKHLKVLEYQDMDRLYEEIWKYFYTKDASYALTNPRELYAELFSQHIIAKMRSSAKQGVTKRWSIDKKIPAGVAKNLKAILESPPGDFPIRDESVQTFKEMHETLGLSSLGATFEDEELFQAQQPIYTSKLQQELSAMPSNIKPESVKNYLLRKGVKPEEIEWSGLEYNIKPYFDGMLTKEEFINRVNVEVAEYTTKTWVNPEDVAAGIHAGPDYEGYTLAGGSSSYKNIAFYIPTEHPLHGYIPSRKHFGPEGTFAHARVDIRTLSDGRKVLFVEEIQSDAFAGKEPPTAPLAKTWYELVFRRLYRMAAEEGLDGLAWASGEQQREIQRWNLDPENLVRRITGSKVFYDQKLRGYASRFGKQFGVQPGIAPLEGRTDPSNFLPITPEIRETVKNKPIEIFQNEVNKAVLGRFSETAPGAFLINLYNGSDLSTIIHETFHWWVKTQFTPEEFRRAHDIYSNAKTDIEFHEMLANDFQQYLKDGTTRHKHLQSIFLKFRQWLVDMWKNLKGIDEDTALKPEVREFFDSLMADDTITGEDLHNSLVIESDQNEKSVLLQAASIANRNPGAYGVLWEKIKDYLARRTTLSGWFNLHDARNLAKVAPYYASKVEAIEKQYNPILHKIRALLPDKADRTALFLNYDNPKTWSSLPADVRSRLEPVRKLLIKAYEDILKILQSRGIVERDFYETEYLRLQKEEVEAHKKGNTEQAEAIHYQANLIWDPDKNKPKARFQHLPVMFLLDKLRVERPKIFRRVIRTLTNQNRSTLFAADLYDNPTLKKEGISIELADPIIGLGLYISRFARDMAMYDILNAAKQDGMAKYVGNTTLQSTKNEIKRLLQSGEGWIRPSSFAPALRGWVVKDVFASYISEMTQSTESFIPLERIFLLAKMGQFALPFGLSIYNSFQYAMRLGAGRMAWESLKTAAPFLGKSSLRIAVEAKVGNTEDWQTFKNLGASSDPGLNPYVSRLEDLKRISKGFTGDFALHLASIVLRGGYEKAGKYTETGLLLEPWQKAIDVFKGYDESKSKALTALGLPVSAIKGWYQASYKVAWELEELTRFALYDNLLKKGFSSEQAVEQTRLFIGDYADIPRRTRRILNGILFTPSFQMSMARLFLYMIKDTGRVFFDSVRGLPIDKQEQAYAAGLLHTIGILFAMDLLMHAFGFDTEEFGYKYKKKVKTDRGDKDFIWTFPSPVSFLVKYAYRTQRIFNGDPTQSEGQRYVNEFKWQLHPIYLVAWQTLNGKTLNGQEIYSTFDNPIVKRGKSLLFASGSIFRILQIAALTPQGPLGYEVPLYMETGMDDKEAREVIDKEFTALMKVISFTGYGVQHLRAPKEIRAAAQIRRLQAQLLTKAKKSVQDPRYKITEKQMENFRKQIKDVIDSIRD</sequence>
<organism evidence="1">
    <name type="scientific">viral metagenome</name>
    <dbReference type="NCBI Taxonomy" id="1070528"/>
    <lineage>
        <taxon>unclassified sequences</taxon>
        <taxon>metagenomes</taxon>
        <taxon>organismal metagenomes</taxon>
    </lineage>
</organism>
<dbReference type="EMBL" id="MT142523">
    <property type="protein sequence ID" value="QJA84077.1"/>
    <property type="molecule type" value="Genomic_DNA"/>
</dbReference>
<evidence type="ECO:0008006" key="2">
    <source>
        <dbReference type="Google" id="ProtNLM"/>
    </source>
</evidence>
<proteinExistence type="predicted"/>
<name>A0A6M3KPR1_9ZZZZ</name>
<protein>
    <recommendedName>
        <fullName evidence="2">Large polyvalent protein associated domain-containing protein</fullName>
    </recommendedName>
</protein>
<reference evidence="1" key="1">
    <citation type="submission" date="2020-03" db="EMBL/GenBank/DDBJ databases">
        <title>The deep terrestrial virosphere.</title>
        <authorList>
            <person name="Holmfeldt K."/>
            <person name="Nilsson E."/>
            <person name="Simone D."/>
            <person name="Lopez-Fernandez M."/>
            <person name="Wu X."/>
            <person name="de Brujin I."/>
            <person name="Lundin D."/>
            <person name="Andersson A."/>
            <person name="Bertilsson S."/>
            <person name="Dopson M."/>
        </authorList>
    </citation>
    <scope>NUCLEOTIDE SEQUENCE</scope>
    <source>
        <strain evidence="1">MM415A00229</strain>
    </source>
</reference>
<evidence type="ECO:0000313" key="1">
    <source>
        <dbReference type="EMBL" id="QJA84077.1"/>
    </source>
</evidence>
<dbReference type="GO" id="GO:0008237">
    <property type="term" value="F:metallopeptidase activity"/>
    <property type="evidence" value="ECO:0007669"/>
    <property type="project" value="InterPro"/>
</dbReference>
<dbReference type="Gene3D" id="3.40.390.10">
    <property type="entry name" value="Collagenase (Catalytic Domain)"/>
    <property type="match status" value="1"/>
</dbReference>
<accession>A0A6M3KPR1</accession>
<dbReference type="InterPro" id="IPR024079">
    <property type="entry name" value="MetalloPept_cat_dom_sf"/>
</dbReference>